<keyword evidence="6" id="KW-0548">Nucleotidyltransferase</keyword>
<evidence type="ECO:0000256" key="4">
    <source>
        <dbReference type="ARBA" id="ARBA00022643"/>
    </source>
</evidence>
<dbReference type="GO" id="GO:0006747">
    <property type="term" value="P:FAD biosynthetic process"/>
    <property type="evidence" value="ECO:0007669"/>
    <property type="project" value="TreeGrafter"/>
</dbReference>
<evidence type="ECO:0000256" key="6">
    <source>
        <dbReference type="ARBA" id="ARBA00022695"/>
    </source>
</evidence>
<evidence type="ECO:0000313" key="15">
    <source>
        <dbReference type="Proteomes" id="UP000807353"/>
    </source>
</evidence>
<evidence type="ECO:0000259" key="13">
    <source>
        <dbReference type="Pfam" id="PF01507"/>
    </source>
</evidence>
<dbReference type="EC" id="2.7.7.2" evidence="2"/>
<keyword evidence="15" id="KW-1185">Reference proteome</keyword>
<dbReference type="SUPFAM" id="SSF52402">
    <property type="entry name" value="Adenine nucleotide alpha hydrolases-like"/>
    <property type="match status" value="1"/>
</dbReference>
<evidence type="ECO:0000256" key="12">
    <source>
        <dbReference type="ARBA" id="ARBA00049494"/>
    </source>
</evidence>
<keyword evidence="9" id="KW-0067">ATP-binding</keyword>
<dbReference type="InterPro" id="IPR014729">
    <property type="entry name" value="Rossmann-like_a/b/a_fold"/>
</dbReference>
<dbReference type="GO" id="GO:0005524">
    <property type="term" value="F:ATP binding"/>
    <property type="evidence" value="ECO:0007669"/>
    <property type="project" value="UniProtKB-KW"/>
</dbReference>
<feature type="domain" description="Phosphoadenosine phosphosulphate reductase" evidence="13">
    <location>
        <begin position="43"/>
        <end position="232"/>
    </location>
</feature>
<evidence type="ECO:0000256" key="10">
    <source>
        <dbReference type="ARBA" id="ARBA00031145"/>
    </source>
</evidence>
<name>A0A9P5YGG4_9AGAR</name>
<evidence type="ECO:0000256" key="5">
    <source>
        <dbReference type="ARBA" id="ARBA00022679"/>
    </source>
</evidence>
<evidence type="ECO:0000256" key="9">
    <source>
        <dbReference type="ARBA" id="ARBA00022840"/>
    </source>
</evidence>
<evidence type="ECO:0000256" key="8">
    <source>
        <dbReference type="ARBA" id="ARBA00022827"/>
    </source>
</evidence>
<gene>
    <name evidence="14" type="ORF">BDZ94DRAFT_1249851</name>
</gene>
<evidence type="ECO:0000256" key="7">
    <source>
        <dbReference type="ARBA" id="ARBA00022741"/>
    </source>
</evidence>
<organism evidence="14 15">
    <name type="scientific">Collybia nuda</name>
    <dbReference type="NCBI Taxonomy" id="64659"/>
    <lineage>
        <taxon>Eukaryota</taxon>
        <taxon>Fungi</taxon>
        <taxon>Dikarya</taxon>
        <taxon>Basidiomycota</taxon>
        <taxon>Agaricomycotina</taxon>
        <taxon>Agaricomycetes</taxon>
        <taxon>Agaricomycetidae</taxon>
        <taxon>Agaricales</taxon>
        <taxon>Tricholomatineae</taxon>
        <taxon>Clitocybaceae</taxon>
        <taxon>Collybia</taxon>
    </lineage>
</organism>
<keyword evidence="7" id="KW-0547">Nucleotide-binding</keyword>
<evidence type="ECO:0000313" key="14">
    <source>
        <dbReference type="EMBL" id="KAF9467210.1"/>
    </source>
</evidence>
<dbReference type="Pfam" id="PF01507">
    <property type="entry name" value="PAPS_reduct"/>
    <property type="match status" value="1"/>
</dbReference>
<comment type="catalytic activity">
    <reaction evidence="12">
        <text>FMN + ATP + H(+) = FAD + diphosphate</text>
        <dbReference type="Rhea" id="RHEA:17237"/>
        <dbReference type="ChEBI" id="CHEBI:15378"/>
        <dbReference type="ChEBI" id="CHEBI:30616"/>
        <dbReference type="ChEBI" id="CHEBI:33019"/>
        <dbReference type="ChEBI" id="CHEBI:57692"/>
        <dbReference type="ChEBI" id="CHEBI:58210"/>
        <dbReference type="EC" id="2.7.7.2"/>
    </reaction>
</comment>
<dbReference type="Gene3D" id="3.40.50.620">
    <property type="entry name" value="HUPs"/>
    <property type="match status" value="1"/>
</dbReference>
<dbReference type="CDD" id="cd23948">
    <property type="entry name" value="FAD_synthase"/>
    <property type="match status" value="1"/>
</dbReference>
<dbReference type="GO" id="GO:0003919">
    <property type="term" value="F:FMN adenylyltransferase activity"/>
    <property type="evidence" value="ECO:0007669"/>
    <property type="project" value="UniProtKB-EC"/>
</dbReference>
<evidence type="ECO:0000256" key="11">
    <source>
        <dbReference type="ARBA" id="ARBA00031871"/>
    </source>
</evidence>
<dbReference type="OrthoDB" id="270728at2759"/>
<dbReference type="Proteomes" id="UP000807353">
    <property type="component" value="Unassembled WGS sequence"/>
</dbReference>
<comment type="caution">
    <text evidence="14">The sequence shown here is derived from an EMBL/GenBank/DDBJ whole genome shotgun (WGS) entry which is preliminary data.</text>
</comment>
<keyword evidence="8" id="KW-0274">FAD</keyword>
<dbReference type="PANTHER" id="PTHR23293:SF9">
    <property type="entry name" value="FAD SYNTHASE"/>
    <property type="match status" value="1"/>
</dbReference>
<evidence type="ECO:0000256" key="2">
    <source>
        <dbReference type="ARBA" id="ARBA00012393"/>
    </source>
</evidence>
<keyword evidence="5" id="KW-0808">Transferase</keyword>
<evidence type="ECO:0000256" key="3">
    <source>
        <dbReference type="ARBA" id="ARBA00022630"/>
    </source>
</evidence>
<sequence>MNCRKIALEVYELANSGDALGLLVKEALDVIDEGLNTHGQDSVSISFNGGKDCTVLLHLFAGALARKNSTRPIPGIYIPVPSPFPALEEFIEESAKAYDLDLFHCRPPSEEVESVITPAQKNGTNYVDSRKPASHAVGKAKGAEGMRQALDIYKTRFPHISAILIGTRRTDPHGATLSHRNMTDNGWPSFERINPIINWSYSDVWSFLRKLSVPYCKLYDQGYTSLGSTFNTFPNPALLIDETSRSYLEPLPSGGSIISPGTALTSVMSTTHSVPPPPESELVSPTGILSKYITSTHVHPLGSNGHTTVSSTDEWSVPSLPLLRYKPAYELLDGNLERSGRGLTAGLRT</sequence>
<dbReference type="EMBL" id="MU150238">
    <property type="protein sequence ID" value="KAF9467210.1"/>
    <property type="molecule type" value="Genomic_DNA"/>
</dbReference>
<comment type="pathway">
    <text evidence="1">Cofactor biosynthesis; FAD biosynthesis; FAD from FMN: step 1/1.</text>
</comment>
<dbReference type="AlphaFoldDB" id="A0A9P5YGG4"/>
<dbReference type="PANTHER" id="PTHR23293">
    <property type="entry name" value="FAD SYNTHETASE-RELATED FMN ADENYLYLTRANSFERASE"/>
    <property type="match status" value="1"/>
</dbReference>
<keyword evidence="4" id="KW-0288">FMN</keyword>
<dbReference type="InterPro" id="IPR002500">
    <property type="entry name" value="PAPS_reduct_dom"/>
</dbReference>
<reference evidence="14" key="1">
    <citation type="submission" date="2020-11" db="EMBL/GenBank/DDBJ databases">
        <authorList>
            <consortium name="DOE Joint Genome Institute"/>
            <person name="Ahrendt S."/>
            <person name="Riley R."/>
            <person name="Andreopoulos W."/>
            <person name="Labutti K."/>
            <person name="Pangilinan J."/>
            <person name="Ruiz-Duenas F.J."/>
            <person name="Barrasa J.M."/>
            <person name="Sanchez-Garcia M."/>
            <person name="Camarero S."/>
            <person name="Miyauchi S."/>
            <person name="Serrano A."/>
            <person name="Linde D."/>
            <person name="Babiker R."/>
            <person name="Drula E."/>
            <person name="Ayuso-Fernandez I."/>
            <person name="Pacheco R."/>
            <person name="Padilla G."/>
            <person name="Ferreira P."/>
            <person name="Barriuso J."/>
            <person name="Kellner H."/>
            <person name="Castanera R."/>
            <person name="Alfaro M."/>
            <person name="Ramirez L."/>
            <person name="Pisabarro A.G."/>
            <person name="Kuo A."/>
            <person name="Tritt A."/>
            <person name="Lipzen A."/>
            <person name="He G."/>
            <person name="Yan M."/>
            <person name="Ng V."/>
            <person name="Cullen D."/>
            <person name="Martin F."/>
            <person name="Rosso M.-N."/>
            <person name="Henrissat B."/>
            <person name="Hibbett D."/>
            <person name="Martinez A.T."/>
            <person name="Grigoriev I.V."/>
        </authorList>
    </citation>
    <scope>NUCLEOTIDE SEQUENCE</scope>
    <source>
        <strain evidence="14">CBS 247.69</strain>
    </source>
</reference>
<protein>
    <recommendedName>
        <fullName evidence="2">FAD synthase</fullName>
        <ecNumber evidence="2">2.7.7.2</ecNumber>
    </recommendedName>
    <alternativeName>
        <fullName evidence="10">FAD pyrophosphorylase</fullName>
    </alternativeName>
    <alternativeName>
        <fullName evidence="11">FMN adenylyltransferase</fullName>
    </alternativeName>
</protein>
<evidence type="ECO:0000256" key="1">
    <source>
        <dbReference type="ARBA" id="ARBA00004726"/>
    </source>
</evidence>
<accession>A0A9P5YGG4</accession>
<proteinExistence type="predicted"/>
<keyword evidence="3" id="KW-0285">Flavoprotein</keyword>